<name>A0A1F7HG99_9BACT</name>
<gene>
    <name evidence="1" type="ORF">A3D08_00280</name>
</gene>
<accession>A0A1F7HG99</accession>
<comment type="caution">
    <text evidence="1">The sequence shown here is derived from an EMBL/GenBank/DDBJ whole genome shotgun (WGS) entry which is preliminary data.</text>
</comment>
<evidence type="ECO:0000313" key="2">
    <source>
        <dbReference type="Proteomes" id="UP000178098"/>
    </source>
</evidence>
<organism evidence="1 2">
    <name type="scientific">Candidatus Roizmanbacteria bacterium RIFCSPHIGHO2_02_FULL_43_11</name>
    <dbReference type="NCBI Taxonomy" id="1802043"/>
    <lineage>
        <taxon>Bacteria</taxon>
        <taxon>Candidatus Roizmaniibacteriota</taxon>
    </lineage>
</organism>
<reference evidence="1 2" key="1">
    <citation type="journal article" date="2016" name="Nat. Commun.">
        <title>Thousands of microbial genomes shed light on interconnected biogeochemical processes in an aquifer system.</title>
        <authorList>
            <person name="Anantharaman K."/>
            <person name="Brown C.T."/>
            <person name="Hug L.A."/>
            <person name="Sharon I."/>
            <person name="Castelle C.J."/>
            <person name="Probst A.J."/>
            <person name="Thomas B.C."/>
            <person name="Singh A."/>
            <person name="Wilkins M.J."/>
            <person name="Karaoz U."/>
            <person name="Brodie E.L."/>
            <person name="Williams K.H."/>
            <person name="Hubbard S.S."/>
            <person name="Banfield J.F."/>
        </authorList>
    </citation>
    <scope>NUCLEOTIDE SEQUENCE [LARGE SCALE GENOMIC DNA]</scope>
</reference>
<evidence type="ECO:0000313" key="1">
    <source>
        <dbReference type="EMBL" id="OGK30105.1"/>
    </source>
</evidence>
<dbReference type="Proteomes" id="UP000178098">
    <property type="component" value="Unassembled WGS sequence"/>
</dbReference>
<sequence length="115" mass="12840">MGESDTNEGSGHYQFEVRDGGNLIAIQLKGNDSDQDSQLWADIAAQLNGGSKFDRERFLRDAVEDMQIGTEIRPGGAFAMRVNTRRGPDGPIRELWIQARNNYGDPEAIKRSKML</sequence>
<protein>
    <submittedName>
        <fullName evidence="1">Uncharacterized protein</fullName>
    </submittedName>
</protein>
<dbReference type="EMBL" id="MFZT01000034">
    <property type="protein sequence ID" value="OGK30105.1"/>
    <property type="molecule type" value="Genomic_DNA"/>
</dbReference>
<dbReference type="AlphaFoldDB" id="A0A1F7HG99"/>
<proteinExistence type="predicted"/>